<keyword evidence="1" id="KW-1133">Transmembrane helix</keyword>
<organism evidence="2 3">
    <name type="scientific">Trichoderma harzianum CBS 226.95</name>
    <dbReference type="NCBI Taxonomy" id="983964"/>
    <lineage>
        <taxon>Eukaryota</taxon>
        <taxon>Fungi</taxon>
        <taxon>Dikarya</taxon>
        <taxon>Ascomycota</taxon>
        <taxon>Pezizomycotina</taxon>
        <taxon>Sordariomycetes</taxon>
        <taxon>Hypocreomycetidae</taxon>
        <taxon>Hypocreales</taxon>
        <taxon>Hypocreaceae</taxon>
        <taxon>Trichoderma</taxon>
    </lineage>
</organism>
<keyword evidence="3" id="KW-1185">Reference proteome</keyword>
<evidence type="ECO:0000256" key="1">
    <source>
        <dbReference type="SAM" id="Phobius"/>
    </source>
</evidence>
<evidence type="ECO:0000313" key="3">
    <source>
        <dbReference type="Proteomes" id="UP000241690"/>
    </source>
</evidence>
<dbReference type="RefSeq" id="XP_024770123.1">
    <property type="nucleotide sequence ID" value="XM_024913804.1"/>
</dbReference>
<feature type="transmembrane region" description="Helical" evidence="1">
    <location>
        <begin position="70"/>
        <end position="90"/>
    </location>
</feature>
<feature type="transmembrane region" description="Helical" evidence="1">
    <location>
        <begin position="96"/>
        <end position="115"/>
    </location>
</feature>
<dbReference type="Proteomes" id="UP000241690">
    <property type="component" value="Unassembled WGS sequence"/>
</dbReference>
<dbReference type="EMBL" id="KZ679688">
    <property type="protein sequence ID" value="PTB50446.1"/>
    <property type="molecule type" value="Genomic_DNA"/>
</dbReference>
<accession>A0A2T4A060</accession>
<name>A0A2T4A060_TRIHA</name>
<keyword evidence="1" id="KW-0472">Membrane</keyword>
<protein>
    <submittedName>
        <fullName evidence="2">Uncharacterized protein</fullName>
    </submittedName>
</protein>
<sequence length="126" mass="13618">MLLASSAKPLVTASSIKLDPSTLFLPRPSRILAASNDADTGRSPIRNNLVSFFTGLALLTRKIYGGAARCHNNLIIALLSTGSALFFLLRLSSRSFSHHGVAAVCACAFFWVLIVRPRSFDWLPTA</sequence>
<dbReference type="GeneID" id="36622368"/>
<keyword evidence="1" id="KW-0812">Transmembrane</keyword>
<dbReference type="AlphaFoldDB" id="A0A2T4A060"/>
<reference evidence="2 3" key="1">
    <citation type="submission" date="2016-07" db="EMBL/GenBank/DDBJ databases">
        <title>Multiple horizontal gene transfer events from other fungi enriched the ability of initially mycotrophic Trichoderma (Ascomycota) to feed on dead plant biomass.</title>
        <authorList>
            <consortium name="DOE Joint Genome Institute"/>
            <person name="Aerts A."/>
            <person name="Atanasova L."/>
            <person name="Chenthamara K."/>
            <person name="Zhang J."/>
            <person name="Grujic M."/>
            <person name="Henrissat B."/>
            <person name="Kuo A."/>
            <person name="Salamov A."/>
            <person name="Lipzen A."/>
            <person name="Labutti K."/>
            <person name="Barry K."/>
            <person name="Miao Y."/>
            <person name="Rahimi M.J."/>
            <person name="Shen Q."/>
            <person name="Grigoriev I.V."/>
            <person name="Kubicek C.P."/>
            <person name="Druzhinina I.S."/>
        </authorList>
    </citation>
    <scope>NUCLEOTIDE SEQUENCE [LARGE SCALE GENOMIC DNA]</scope>
    <source>
        <strain evidence="2 3">CBS 226.95</strain>
    </source>
</reference>
<gene>
    <name evidence="2" type="ORF">M431DRAFT_253338</name>
</gene>
<evidence type="ECO:0000313" key="2">
    <source>
        <dbReference type="EMBL" id="PTB50446.1"/>
    </source>
</evidence>
<proteinExistence type="predicted"/>